<name>A0A8S5NJF2_9CAUD</name>
<evidence type="ECO:0000313" key="1">
    <source>
        <dbReference type="EMBL" id="DAD94471.1"/>
    </source>
</evidence>
<protein>
    <submittedName>
        <fullName evidence="1">Zinc ribbon domain protein</fullName>
    </submittedName>
</protein>
<dbReference type="EMBL" id="BK015176">
    <property type="protein sequence ID" value="DAD94471.1"/>
    <property type="molecule type" value="Genomic_DNA"/>
</dbReference>
<organism evidence="1">
    <name type="scientific">Siphoviridae sp. cttFh17</name>
    <dbReference type="NCBI Taxonomy" id="2826491"/>
    <lineage>
        <taxon>Viruses</taxon>
        <taxon>Duplodnaviria</taxon>
        <taxon>Heunggongvirae</taxon>
        <taxon>Uroviricota</taxon>
        <taxon>Caudoviricetes</taxon>
    </lineage>
</organism>
<accession>A0A8S5NJF2</accession>
<sequence length="53" mass="6424">MFESFCKHKSYKIIRCEKSERKYMCQCVKCGKQFELPKAPDEMYIIGQIVKLW</sequence>
<proteinExistence type="predicted"/>
<reference evidence="1" key="1">
    <citation type="journal article" date="2021" name="Proc. Natl. Acad. Sci. U.S.A.">
        <title>A Catalog of Tens of Thousands of Viruses from Human Metagenomes Reveals Hidden Associations with Chronic Diseases.</title>
        <authorList>
            <person name="Tisza M.J."/>
            <person name="Buck C.B."/>
        </authorList>
    </citation>
    <scope>NUCLEOTIDE SEQUENCE</scope>
    <source>
        <strain evidence="1">CttFh17</strain>
    </source>
</reference>